<dbReference type="PANTHER" id="PTHR10903">
    <property type="entry name" value="GTPASE, IMAP FAMILY MEMBER-RELATED"/>
    <property type="match status" value="1"/>
</dbReference>
<evidence type="ECO:0000256" key="6">
    <source>
        <dbReference type="ARBA" id="ARBA00022692"/>
    </source>
</evidence>
<dbReference type="Proteomes" id="UP000283269">
    <property type="component" value="Unassembled WGS sequence"/>
</dbReference>
<evidence type="ECO:0000256" key="3">
    <source>
        <dbReference type="ARBA" id="ARBA00022448"/>
    </source>
</evidence>
<evidence type="ECO:0000313" key="16">
    <source>
        <dbReference type="EMBL" id="PPQ91775.1"/>
    </source>
</evidence>
<evidence type="ECO:0000256" key="13">
    <source>
        <dbReference type="ARBA" id="ARBA00023136"/>
    </source>
</evidence>
<name>A0A409XLV6_PSICY</name>
<keyword evidence="7" id="KW-0479">Metal-binding</keyword>
<dbReference type="InterPro" id="IPR045058">
    <property type="entry name" value="GIMA/IAN/Toc"/>
</dbReference>
<dbReference type="InterPro" id="IPR027417">
    <property type="entry name" value="P-loop_NTPase"/>
</dbReference>
<keyword evidence="6" id="KW-0812">Transmembrane</keyword>
<evidence type="ECO:0000256" key="12">
    <source>
        <dbReference type="ARBA" id="ARBA00022989"/>
    </source>
</evidence>
<dbReference type="EMBL" id="NHYD01001248">
    <property type="protein sequence ID" value="PPQ91775.1"/>
    <property type="molecule type" value="Genomic_DNA"/>
</dbReference>
<evidence type="ECO:0000313" key="17">
    <source>
        <dbReference type="Proteomes" id="UP000283269"/>
    </source>
</evidence>
<dbReference type="PANTHER" id="PTHR10903:SF135">
    <property type="entry name" value="TRANSLOCASE OF CHLOROPLAST 120, CHLOROPLASTIC-RELATED"/>
    <property type="match status" value="1"/>
</dbReference>
<comment type="caution">
    <text evidence="16">The sequence shown here is derived from an EMBL/GenBank/DDBJ whole genome shotgun (WGS) entry which is preliminary data.</text>
</comment>
<evidence type="ECO:0000256" key="11">
    <source>
        <dbReference type="ARBA" id="ARBA00022927"/>
    </source>
</evidence>
<keyword evidence="4" id="KW-0150">Chloroplast</keyword>
<evidence type="ECO:0000256" key="14">
    <source>
        <dbReference type="ARBA" id="ARBA00024013"/>
    </source>
</evidence>
<evidence type="ECO:0000256" key="5">
    <source>
        <dbReference type="ARBA" id="ARBA00022640"/>
    </source>
</evidence>
<dbReference type="GO" id="GO:0016020">
    <property type="term" value="C:membrane"/>
    <property type="evidence" value="ECO:0007669"/>
    <property type="project" value="UniProtKB-SubCell"/>
</dbReference>
<keyword evidence="5" id="KW-0934">Plastid</keyword>
<sequence length="482" mass="54754">MTFRPNATDIVILIMGLTGVGKSTFINELLRGPGGRSSPRSQILMEVRTSLRPCTMRIQPALLHSRYQGSQIFLVDTPGFDGSHENDRAIIEKIADWLKNSYKDPKSVLAGVIYMHDISEDRFNGAAQRIMDLDIFKFLCGASAFDKVIIGTTKHSRIKRNQAAARDEELREAYWKPMISKGTLVLPYRDDYQSAWAIIDHILERSFRPDATDIVIPGPEGQSSRRSQIFMKVGETLSSCTTSIQPALLHSRYQGSQIFLVDTPGFNDSHGNDRAIIEQIANWLKNSYEDPKSVLAGVIYIHDISEDRFNGAAQRSLDIFKSLCGAPAFDKVIIGTTKHSRIESDEAALRDEELREAFWKPMISKGTLVLPYRDDYQSAWAIIDHILERYVSDTVLEIQKELAIQKKKFPQTKVGRQFIRQQLIEIANRRAIAGGIRDTEAVERFKKEEQELLAQLQLDQVPASLLLRIRKILTMTITRFWL</sequence>
<evidence type="ECO:0000259" key="15">
    <source>
        <dbReference type="Pfam" id="PF01926"/>
    </source>
</evidence>
<evidence type="ECO:0000256" key="1">
    <source>
        <dbReference type="ARBA" id="ARBA00001946"/>
    </source>
</evidence>
<dbReference type="GO" id="GO:0005525">
    <property type="term" value="F:GTP binding"/>
    <property type="evidence" value="ECO:0007669"/>
    <property type="project" value="InterPro"/>
</dbReference>
<keyword evidence="17" id="KW-1185">Reference proteome</keyword>
<keyword evidence="11" id="KW-0653">Protein transport</keyword>
<gene>
    <name evidence="16" type="ORF">CVT25_000420</name>
</gene>
<dbReference type="GO" id="GO:0016787">
    <property type="term" value="F:hydrolase activity"/>
    <property type="evidence" value="ECO:0007669"/>
    <property type="project" value="UniProtKB-KW"/>
</dbReference>
<dbReference type="STRING" id="93625.A0A409XLV6"/>
<keyword evidence="10" id="KW-0460">Magnesium</keyword>
<accession>A0A409XLV6</accession>
<evidence type="ECO:0000256" key="4">
    <source>
        <dbReference type="ARBA" id="ARBA00022528"/>
    </source>
</evidence>
<reference evidence="16 17" key="1">
    <citation type="journal article" date="2018" name="Evol. Lett.">
        <title>Horizontal gene cluster transfer increased hallucinogenic mushroom diversity.</title>
        <authorList>
            <person name="Reynolds H.T."/>
            <person name="Vijayakumar V."/>
            <person name="Gluck-Thaler E."/>
            <person name="Korotkin H.B."/>
            <person name="Matheny P.B."/>
            <person name="Slot J.C."/>
        </authorList>
    </citation>
    <scope>NUCLEOTIDE SEQUENCE [LARGE SCALE GENOMIC DNA]</scope>
    <source>
        <strain evidence="16 17">2631</strain>
    </source>
</reference>
<dbReference type="Pfam" id="PF01926">
    <property type="entry name" value="MMR_HSR1"/>
    <property type="match status" value="1"/>
</dbReference>
<dbReference type="InParanoid" id="A0A409XLV6"/>
<proteinExistence type="predicted"/>
<dbReference type="AlphaFoldDB" id="A0A409XLV6"/>
<dbReference type="Gene3D" id="3.40.50.300">
    <property type="entry name" value="P-loop containing nucleotide triphosphate hydrolases"/>
    <property type="match status" value="2"/>
</dbReference>
<keyword evidence="9" id="KW-1002">Plastid outer membrane</keyword>
<evidence type="ECO:0000256" key="8">
    <source>
        <dbReference type="ARBA" id="ARBA00022801"/>
    </source>
</evidence>
<dbReference type="GO" id="GO:0015031">
    <property type="term" value="P:protein transport"/>
    <property type="evidence" value="ECO:0007669"/>
    <property type="project" value="UniProtKB-KW"/>
</dbReference>
<protein>
    <recommendedName>
        <fullName evidence="15">G domain-containing protein</fullName>
    </recommendedName>
</protein>
<feature type="domain" description="G" evidence="15">
    <location>
        <begin position="12"/>
        <end position="117"/>
    </location>
</feature>
<evidence type="ECO:0000256" key="9">
    <source>
        <dbReference type="ARBA" id="ARBA00022805"/>
    </source>
</evidence>
<keyword evidence="13" id="KW-0472">Membrane</keyword>
<keyword evidence="8" id="KW-0378">Hydrolase</keyword>
<evidence type="ECO:0000256" key="10">
    <source>
        <dbReference type="ARBA" id="ARBA00022842"/>
    </source>
</evidence>
<dbReference type="SUPFAM" id="SSF52540">
    <property type="entry name" value="P-loop containing nucleoside triphosphate hydrolases"/>
    <property type="match status" value="2"/>
</dbReference>
<comment type="subcellular location">
    <subcellularLocation>
        <location evidence="2">Membrane</location>
        <topology evidence="2">Single-pass membrane protein</topology>
    </subcellularLocation>
    <subcellularLocation>
        <location evidence="14">Plastid</location>
        <location evidence="14">Chloroplast outer membrane</location>
    </subcellularLocation>
</comment>
<organism evidence="16 17">
    <name type="scientific">Psilocybe cyanescens</name>
    <dbReference type="NCBI Taxonomy" id="93625"/>
    <lineage>
        <taxon>Eukaryota</taxon>
        <taxon>Fungi</taxon>
        <taxon>Dikarya</taxon>
        <taxon>Basidiomycota</taxon>
        <taxon>Agaricomycotina</taxon>
        <taxon>Agaricomycetes</taxon>
        <taxon>Agaricomycetidae</taxon>
        <taxon>Agaricales</taxon>
        <taxon>Agaricineae</taxon>
        <taxon>Strophariaceae</taxon>
        <taxon>Psilocybe</taxon>
    </lineage>
</organism>
<evidence type="ECO:0000256" key="7">
    <source>
        <dbReference type="ARBA" id="ARBA00022723"/>
    </source>
</evidence>
<evidence type="ECO:0000256" key="2">
    <source>
        <dbReference type="ARBA" id="ARBA00004167"/>
    </source>
</evidence>
<keyword evidence="3" id="KW-0813">Transport</keyword>
<dbReference type="OrthoDB" id="8954335at2759"/>
<dbReference type="GO" id="GO:0046872">
    <property type="term" value="F:metal ion binding"/>
    <property type="evidence" value="ECO:0007669"/>
    <property type="project" value="UniProtKB-KW"/>
</dbReference>
<dbReference type="InterPro" id="IPR006073">
    <property type="entry name" value="GTP-bd"/>
</dbReference>
<comment type="cofactor">
    <cofactor evidence="1">
        <name>Mg(2+)</name>
        <dbReference type="ChEBI" id="CHEBI:18420"/>
    </cofactor>
</comment>
<keyword evidence="12" id="KW-1133">Transmembrane helix</keyword>